<evidence type="ECO:0000313" key="1">
    <source>
        <dbReference type="Proteomes" id="UP000887579"/>
    </source>
</evidence>
<reference evidence="2" key="1">
    <citation type="submission" date="2022-11" db="UniProtKB">
        <authorList>
            <consortium name="WormBaseParasite"/>
        </authorList>
    </citation>
    <scope>IDENTIFICATION</scope>
</reference>
<protein>
    <submittedName>
        <fullName evidence="2">Arrestin-like N-terminal domain-containing protein</fullName>
    </submittedName>
</protein>
<evidence type="ECO:0000313" key="2">
    <source>
        <dbReference type="WBParaSite" id="ES5_v2.g15584.t1"/>
    </source>
</evidence>
<dbReference type="WBParaSite" id="ES5_v2.g15584.t1">
    <property type="protein sequence ID" value="ES5_v2.g15584.t1"/>
    <property type="gene ID" value="ES5_v2.g15584"/>
</dbReference>
<proteinExistence type="predicted"/>
<accession>A0AC34FFE3</accession>
<sequence>MAGQVVLVTTKELRCQKITVEPIGFAYVFFLLSIDHGHPRGFSNSEKYFKKLFTLYESETETLKPGRYTYPFRFVFPLNCVPSFVDPKGKGKVKYELIATMHLRRARKVKVQQILTVCPLIDLEANFELNRPILLETCKTDLEVTVSTFGRF</sequence>
<dbReference type="Proteomes" id="UP000887579">
    <property type="component" value="Unplaced"/>
</dbReference>
<name>A0AC34FFE3_9BILA</name>
<organism evidence="1 2">
    <name type="scientific">Panagrolaimus sp. ES5</name>
    <dbReference type="NCBI Taxonomy" id="591445"/>
    <lineage>
        <taxon>Eukaryota</taxon>
        <taxon>Metazoa</taxon>
        <taxon>Ecdysozoa</taxon>
        <taxon>Nematoda</taxon>
        <taxon>Chromadorea</taxon>
        <taxon>Rhabditida</taxon>
        <taxon>Tylenchina</taxon>
        <taxon>Panagrolaimomorpha</taxon>
        <taxon>Panagrolaimoidea</taxon>
        <taxon>Panagrolaimidae</taxon>
        <taxon>Panagrolaimus</taxon>
    </lineage>
</organism>